<feature type="binding site" evidence="8">
    <location>
        <position position="73"/>
    </location>
    <ligand>
        <name>GTP</name>
        <dbReference type="ChEBI" id="CHEBI:37565"/>
    </ligand>
</feature>
<feature type="binding site" evidence="8">
    <location>
        <begin position="14"/>
        <end position="16"/>
    </location>
    <ligand>
        <name>GTP</name>
        <dbReference type="ChEBI" id="CHEBI:37565"/>
    </ligand>
</feature>
<feature type="binding site" evidence="8">
    <location>
        <position position="103"/>
    </location>
    <ligand>
        <name>Mg(2+)</name>
        <dbReference type="ChEBI" id="CHEBI:18420"/>
    </ligand>
</feature>
<keyword evidence="1 8" id="KW-0963">Cytoplasm</keyword>
<evidence type="ECO:0000256" key="5">
    <source>
        <dbReference type="ARBA" id="ARBA00022842"/>
    </source>
</evidence>
<comment type="domain">
    <text evidence="8">The N-terminal domain determines nucleotide recognition and specific binding, while the C-terminal domain determines the specific binding to the target protein.</text>
</comment>
<evidence type="ECO:0000256" key="1">
    <source>
        <dbReference type="ARBA" id="ARBA00022490"/>
    </source>
</evidence>
<feature type="binding site" evidence="8">
    <location>
        <position position="103"/>
    </location>
    <ligand>
        <name>GTP</name>
        <dbReference type="ChEBI" id="CHEBI:37565"/>
    </ligand>
</feature>
<dbReference type="InterPro" id="IPR013482">
    <property type="entry name" value="Molybde_CF_guanTrfase"/>
</dbReference>
<comment type="caution">
    <text evidence="10">The sequence shown here is derived from an EMBL/GenBank/DDBJ whole genome shotgun (WGS) entry which is preliminary data.</text>
</comment>
<comment type="subcellular location">
    <subcellularLocation>
        <location evidence="8">Cytoplasm</location>
    </subcellularLocation>
</comment>
<dbReference type="AlphaFoldDB" id="A0A941IFF5"/>
<comment type="subunit">
    <text evidence="8">Monomer.</text>
</comment>
<keyword evidence="7 8" id="KW-0501">Molybdenum cofactor biosynthesis</keyword>
<feature type="binding site" evidence="8">
    <location>
        <position position="27"/>
    </location>
    <ligand>
        <name>GTP</name>
        <dbReference type="ChEBI" id="CHEBI:37565"/>
    </ligand>
</feature>
<keyword evidence="4 8" id="KW-0547">Nucleotide-binding</keyword>
<dbReference type="EMBL" id="JAGSPJ010000001">
    <property type="protein sequence ID" value="MBR7798990.1"/>
    <property type="molecule type" value="Genomic_DNA"/>
</dbReference>
<comment type="catalytic activity">
    <reaction evidence="8">
        <text>Mo-molybdopterin + GTP + H(+) = Mo-molybdopterin guanine dinucleotide + diphosphate</text>
        <dbReference type="Rhea" id="RHEA:34243"/>
        <dbReference type="ChEBI" id="CHEBI:15378"/>
        <dbReference type="ChEBI" id="CHEBI:33019"/>
        <dbReference type="ChEBI" id="CHEBI:37565"/>
        <dbReference type="ChEBI" id="CHEBI:71302"/>
        <dbReference type="ChEBI" id="CHEBI:71310"/>
        <dbReference type="EC" id="2.7.7.77"/>
    </reaction>
</comment>
<comment type="function">
    <text evidence="8">Transfers a GMP moiety from GTP to Mo-molybdopterin (Mo-MPT) cofactor (Moco or molybdenum cofactor) to form Mo-molybdopterin guanine dinucleotide (Mo-MGD) cofactor.</text>
</comment>
<comment type="similarity">
    <text evidence="8">Belongs to the MobA family.</text>
</comment>
<dbReference type="NCBIfam" id="TIGR02665">
    <property type="entry name" value="molyb_mobA"/>
    <property type="match status" value="1"/>
</dbReference>
<dbReference type="Proteomes" id="UP000678545">
    <property type="component" value="Unassembled WGS sequence"/>
</dbReference>
<evidence type="ECO:0000313" key="11">
    <source>
        <dbReference type="Proteomes" id="UP000678545"/>
    </source>
</evidence>
<keyword evidence="10" id="KW-0548">Nucleotidyltransferase</keyword>
<dbReference type="GO" id="GO:0005525">
    <property type="term" value="F:GTP binding"/>
    <property type="evidence" value="ECO:0007669"/>
    <property type="project" value="UniProtKB-UniRule"/>
</dbReference>
<dbReference type="GO" id="GO:0046872">
    <property type="term" value="F:metal ion binding"/>
    <property type="evidence" value="ECO:0007669"/>
    <property type="project" value="UniProtKB-KW"/>
</dbReference>
<evidence type="ECO:0000259" key="9">
    <source>
        <dbReference type="Pfam" id="PF12804"/>
    </source>
</evidence>
<dbReference type="InterPro" id="IPR025877">
    <property type="entry name" value="MobA-like_NTP_Trfase"/>
</dbReference>
<dbReference type="Gene3D" id="3.90.550.10">
    <property type="entry name" value="Spore Coat Polysaccharide Biosynthesis Protein SpsA, Chain A"/>
    <property type="match status" value="1"/>
</dbReference>
<dbReference type="PANTHER" id="PTHR19136:SF81">
    <property type="entry name" value="MOLYBDENUM COFACTOR GUANYLYLTRANSFERASE"/>
    <property type="match status" value="1"/>
</dbReference>
<dbReference type="InterPro" id="IPR029044">
    <property type="entry name" value="Nucleotide-diphossugar_trans"/>
</dbReference>
<accession>A0A941IFF5</accession>
<dbReference type="GO" id="GO:1902758">
    <property type="term" value="P:bis(molybdopterin guanine dinucleotide)molybdenum biosynthetic process"/>
    <property type="evidence" value="ECO:0007669"/>
    <property type="project" value="TreeGrafter"/>
</dbReference>
<reference evidence="10" key="1">
    <citation type="submission" date="2021-04" db="EMBL/GenBank/DDBJ databases">
        <title>novel species isolated from subtropical streams in China.</title>
        <authorList>
            <person name="Lu H."/>
        </authorList>
    </citation>
    <scope>NUCLEOTIDE SEQUENCE</scope>
    <source>
        <strain evidence="10">FT137W</strain>
    </source>
</reference>
<dbReference type="HAMAP" id="MF_00316">
    <property type="entry name" value="MobA"/>
    <property type="match status" value="1"/>
</dbReference>
<evidence type="ECO:0000256" key="2">
    <source>
        <dbReference type="ARBA" id="ARBA00022679"/>
    </source>
</evidence>
<sequence>MQKISTDQITGLILAGGQGMRMGKVNKGLQPFNGKPMILHVIDRLETQVGSLIINVNHDRDLYAQFGFTLLADTLPNYLGPLAGLHAGFTQCKTAFIATAPCDTPFLPRNLVEELRLTLQNSNAQIAVALSLEKGITCDEWHQQPLFCLARTSLRESLEKFLQGGGRKVKDWLATIEVVNVKFTECEAFRNINTLEELNGYATNSHHSN</sequence>
<gene>
    <name evidence="8 10" type="primary">mobA</name>
    <name evidence="10" type="ORF">KDM90_03180</name>
</gene>
<feature type="domain" description="MobA-like NTP transferase" evidence="9">
    <location>
        <begin position="11"/>
        <end position="169"/>
    </location>
</feature>
<organism evidence="10 11">
    <name type="scientific">Undibacterium fentianense</name>
    <dbReference type="NCBI Taxonomy" id="2828728"/>
    <lineage>
        <taxon>Bacteria</taxon>
        <taxon>Pseudomonadati</taxon>
        <taxon>Pseudomonadota</taxon>
        <taxon>Betaproteobacteria</taxon>
        <taxon>Burkholderiales</taxon>
        <taxon>Oxalobacteraceae</taxon>
        <taxon>Undibacterium</taxon>
    </lineage>
</organism>
<evidence type="ECO:0000313" key="10">
    <source>
        <dbReference type="EMBL" id="MBR7798990.1"/>
    </source>
</evidence>
<proteinExistence type="inferred from homology"/>
<keyword evidence="5 8" id="KW-0460">Magnesium</keyword>
<feature type="binding site" evidence="8">
    <location>
        <position position="55"/>
    </location>
    <ligand>
        <name>GTP</name>
        <dbReference type="ChEBI" id="CHEBI:37565"/>
    </ligand>
</feature>
<dbReference type="RefSeq" id="WP_212674104.1">
    <property type="nucleotide sequence ID" value="NZ_JAGSPJ010000001.1"/>
</dbReference>
<keyword evidence="11" id="KW-1185">Reference proteome</keyword>
<name>A0A941IFF5_9BURK</name>
<evidence type="ECO:0000256" key="6">
    <source>
        <dbReference type="ARBA" id="ARBA00023134"/>
    </source>
</evidence>
<dbReference type="Pfam" id="PF12804">
    <property type="entry name" value="NTP_transf_3"/>
    <property type="match status" value="1"/>
</dbReference>
<dbReference type="GO" id="GO:0061603">
    <property type="term" value="F:molybdenum cofactor guanylyltransferase activity"/>
    <property type="evidence" value="ECO:0007669"/>
    <property type="project" value="UniProtKB-EC"/>
</dbReference>
<protein>
    <recommendedName>
        <fullName evidence="8">Molybdenum cofactor guanylyltransferase</fullName>
        <shortName evidence="8">MoCo guanylyltransferase</shortName>
        <ecNumber evidence="8">2.7.7.77</ecNumber>
    </recommendedName>
    <alternativeName>
        <fullName evidence="8">GTP:molybdopterin guanylyltransferase</fullName>
    </alternativeName>
    <alternativeName>
        <fullName evidence="8">Mo-MPT guanylyltransferase</fullName>
    </alternativeName>
    <alternativeName>
        <fullName evidence="8">Molybdopterin guanylyltransferase</fullName>
    </alternativeName>
    <alternativeName>
        <fullName evidence="8">Molybdopterin-guanine dinucleotide synthase</fullName>
        <shortName evidence="8">MGD synthase</shortName>
    </alternativeName>
</protein>
<dbReference type="PANTHER" id="PTHR19136">
    <property type="entry name" value="MOLYBDENUM COFACTOR GUANYLYLTRANSFERASE"/>
    <property type="match status" value="1"/>
</dbReference>
<evidence type="ECO:0000256" key="7">
    <source>
        <dbReference type="ARBA" id="ARBA00023150"/>
    </source>
</evidence>
<dbReference type="SUPFAM" id="SSF53448">
    <property type="entry name" value="Nucleotide-diphospho-sugar transferases"/>
    <property type="match status" value="1"/>
</dbReference>
<keyword evidence="2 8" id="KW-0808">Transferase</keyword>
<comment type="cofactor">
    <cofactor evidence="8">
        <name>Mg(2+)</name>
        <dbReference type="ChEBI" id="CHEBI:18420"/>
    </cofactor>
</comment>
<keyword evidence="3 8" id="KW-0479">Metal-binding</keyword>
<keyword evidence="6 8" id="KW-0342">GTP-binding</keyword>
<evidence type="ECO:0000256" key="8">
    <source>
        <dbReference type="HAMAP-Rule" id="MF_00316"/>
    </source>
</evidence>
<dbReference type="EC" id="2.7.7.77" evidence="8"/>
<evidence type="ECO:0000256" key="3">
    <source>
        <dbReference type="ARBA" id="ARBA00022723"/>
    </source>
</evidence>
<dbReference type="GO" id="GO:0005737">
    <property type="term" value="C:cytoplasm"/>
    <property type="evidence" value="ECO:0007669"/>
    <property type="project" value="UniProtKB-SubCell"/>
</dbReference>
<dbReference type="CDD" id="cd02503">
    <property type="entry name" value="MobA"/>
    <property type="match status" value="1"/>
</dbReference>
<evidence type="ECO:0000256" key="4">
    <source>
        <dbReference type="ARBA" id="ARBA00022741"/>
    </source>
</evidence>